<dbReference type="SUPFAM" id="SSF49299">
    <property type="entry name" value="PKD domain"/>
    <property type="match status" value="1"/>
</dbReference>
<protein>
    <submittedName>
        <fullName evidence="4">PKD domain-containing protein</fullName>
    </submittedName>
</protein>
<dbReference type="InterPro" id="IPR000601">
    <property type="entry name" value="PKD_dom"/>
</dbReference>
<sequence>MRVLAATLLLSATAFFGTAAPALADGHIDIGGQNTDNDETVIEGTSPGGPQGGSNGGGTQPVGNTDYTPQPWTQERMVPACQTNSPSESDDALCMGALAACRAEGEINMRVYTRLMSAEGVPTEPWQYQGTRCVGGDTETGVQEPEVTTEDVVEQARSLAPPSQIGVEPEGESYVNVPNNFYADSEAQTVTVSVFGIAIPVSYAPTDFTWDFGDGATGSGPGEQGAKVGAPGAVEHAYATGGTYEATVTTTYSVSFTLPGGNQVTVPGEVSATSDPVPLQVGEIQAVVSDVR</sequence>
<name>A0ABS7RIX5_9ACTN</name>
<dbReference type="EMBL" id="JAIEZQ010000002">
    <property type="protein sequence ID" value="MBY9075000.1"/>
    <property type="molecule type" value="Genomic_DNA"/>
</dbReference>
<evidence type="ECO:0000256" key="1">
    <source>
        <dbReference type="SAM" id="MobiDB-lite"/>
    </source>
</evidence>
<dbReference type="Proteomes" id="UP000754710">
    <property type="component" value="Unassembled WGS sequence"/>
</dbReference>
<feature type="domain" description="PKD" evidence="3">
    <location>
        <begin position="205"/>
        <end position="273"/>
    </location>
</feature>
<keyword evidence="5" id="KW-1185">Reference proteome</keyword>
<gene>
    <name evidence="4" type="ORF">K1X13_09235</name>
</gene>
<dbReference type="Gene3D" id="2.60.40.10">
    <property type="entry name" value="Immunoglobulins"/>
    <property type="match status" value="1"/>
</dbReference>
<dbReference type="InterPro" id="IPR035986">
    <property type="entry name" value="PKD_dom_sf"/>
</dbReference>
<reference evidence="4 5" key="1">
    <citation type="submission" date="2021-08" db="EMBL/GenBank/DDBJ databases">
        <title>Nocardioides bacterium WL0053 sp. nov., isolated from the sediment.</title>
        <authorList>
            <person name="Wang L."/>
            <person name="Zhang D."/>
            <person name="Zhang A."/>
        </authorList>
    </citation>
    <scope>NUCLEOTIDE SEQUENCE [LARGE SCALE GENOMIC DNA]</scope>
    <source>
        <strain evidence="4 5">WL0053</strain>
    </source>
</reference>
<evidence type="ECO:0000259" key="3">
    <source>
        <dbReference type="PROSITE" id="PS50093"/>
    </source>
</evidence>
<dbReference type="Pfam" id="PF18911">
    <property type="entry name" value="PKD_4"/>
    <property type="match status" value="1"/>
</dbReference>
<comment type="caution">
    <text evidence="4">The sequence shown here is derived from an EMBL/GenBank/DDBJ whole genome shotgun (WGS) entry which is preliminary data.</text>
</comment>
<accession>A0ABS7RIX5</accession>
<dbReference type="PROSITE" id="PS50093">
    <property type="entry name" value="PKD"/>
    <property type="match status" value="1"/>
</dbReference>
<evidence type="ECO:0000313" key="4">
    <source>
        <dbReference type="EMBL" id="MBY9075000.1"/>
    </source>
</evidence>
<feature type="compositionally biased region" description="Gly residues" evidence="1">
    <location>
        <begin position="46"/>
        <end position="60"/>
    </location>
</feature>
<feature type="signal peptide" evidence="2">
    <location>
        <begin position="1"/>
        <end position="24"/>
    </location>
</feature>
<dbReference type="InterPro" id="IPR013783">
    <property type="entry name" value="Ig-like_fold"/>
</dbReference>
<keyword evidence="2" id="KW-0732">Signal</keyword>
<feature type="chain" id="PRO_5045285935" evidence="2">
    <location>
        <begin position="25"/>
        <end position="292"/>
    </location>
</feature>
<evidence type="ECO:0000256" key="2">
    <source>
        <dbReference type="SAM" id="SignalP"/>
    </source>
</evidence>
<evidence type="ECO:0000313" key="5">
    <source>
        <dbReference type="Proteomes" id="UP000754710"/>
    </source>
</evidence>
<organism evidence="4 5">
    <name type="scientific">Nocardioides jiangsuensis</name>
    <dbReference type="NCBI Taxonomy" id="2866161"/>
    <lineage>
        <taxon>Bacteria</taxon>
        <taxon>Bacillati</taxon>
        <taxon>Actinomycetota</taxon>
        <taxon>Actinomycetes</taxon>
        <taxon>Propionibacteriales</taxon>
        <taxon>Nocardioidaceae</taxon>
        <taxon>Nocardioides</taxon>
    </lineage>
</organism>
<dbReference type="CDD" id="cd00146">
    <property type="entry name" value="PKD"/>
    <property type="match status" value="1"/>
</dbReference>
<dbReference type="RefSeq" id="WP_221024810.1">
    <property type="nucleotide sequence ID" value="NZ_JAIEZQ010000002.1"/>
</dbReference>
<proteinExistence type="predicted"/>
<feature type="region of interest" description="Disordered" evidence="1">
    <location>
        <begin position="34"/>
        <end position="71"/>
    </location>
</feature>